<accession>A0A016TN17</accession>
<keyword evidence="2" id="KW-1185">Reference proteome</keyword>
<evidence type="ECO:0000313" key="1">
    <source>
        <dbReference type="EMBL" id="EYC04076.1"/>
    </source>
</evidence>
<sequence length="275" mass="30070">MTSSRVAVNSFGDTVSPCRTALLTSMVMSSQNGEILHVKLLKSSCLNGVEGFRQVDGHLCSRRSVLLSSDVMPHTSSQSSYTGWIECTFTQKTKSKARASSCTSARTLDEVGEDMPEMQVCDGTCGQMLLVSQMTKLHCAHLFCQDCKIEGQRTHAQCVPPEADTIIHLANSVHALDSGESTVDAKDDHGDDRRVVFEYESQQAVLWIQPNMTYGELIDLLVPIFSIPDDYKITFTYLAHGSVTGVVESVSTPIETRLATVRFPTSEVVLVTATP</sequence>
<comment type="caution">
    <text evidence="1">The sequence shown here is derived from an EMBL/GenBank/DDBJ whole genome shotgun (WGS) entry which is preliminary data.</text>
</comment>
<name>A0A016TN17_9BILA</name>
<evidence type="ECO:0000313" key="2">
    <source>
        <dbReference type="Proteomes" id="UP000024635"/>
    </source>
</evidence>
<protein>
    <submittedName>
        <fullName evidence="1">Uncharacterized protein</fullName>
    </submittedName>
</protein>
<gene>
    <name evidence="1" type="primary">Acey_s0090.g2400</name>
    <name evidence="1" type="ORF">Y032_0090g2400</name>
</gene>
<reference evidence="2" key="1">
    <citation type="journal article" date="2015" name="Nat. Genet.">
        <title>The genome and transcriptome of the zoonotic hookworm Ancylostoma ceylanicum identify infection-specific gene families.</title>
        <authorList>
            <person name="Schwarz E.M."/>
            <person name="Hu Y."/>
            <person name="Antoshechkin I."/>
            <person name="Miller M.M."/>
            <person name="Sternberg P.W."/>
            <person name="Aroian R.V."/>
        </authorList>
    </citation>
    <scope>NUCLEOTIDE SEQUENCE</scope>
    <source>
        <strain evidence="2">HY135</strain>
    </source>
</reference>
<dbReference type="AlphaFoldDB" id="A0A016TN17"/>
<dbReference type="OrthoDB" id="5818533at2759"/>
<proteinExistence type="predicted"/>
<dbReference type="Proteomes" id="UP000024635">
    <property type="component" value="Unassembled WGS sequence"/>
</dbReference>
<organism evidence="1 2">
    <name type="scientific">Ancylostoma ceylanicum</name>
    <dbReference type="NCBI Taxonomy" id="53326"/>
    <lineage>
        <taxon>Eukaryota</taxon>
        <taxon>Metazoa</taxon>
        <taxon>Ecdysozoa</taxon>
        <taxon>Nematoda</taxon>
        <taxon>Chromadorea</taxon>
        <taxon>Rhabditida</taxon>
        <taxon>Rhabditina</taxon>
        <taxon>Rhabditomorpha</taxon>
        <taxon>Strongyloidea</taxon>
        <taxon>Ancylostomatidae</taxon>
        <taxon>Ancylostomatinae</taxon>
        <taxon>Ancylostoma</taxon>
    </lineage>
</organism>
<dbReference type="EMBL" id="JARK01001426">
    <property type="protein sequence ID" value="EYC04076.1"/>
    <property type="molecule type" value="Genomic_DNA"/>
</dbReference>